<dbReference type="InterPro" id="IPR039703">
    <property type="entry name" value="Nta1"/>
</dbReference>
<gene>
    <name evidence="1" type="ORF">P8C59_006906</name>
</gene>
<dbReference type="AlphaFoldDB" id="A0AAD9I788"/>
<dbReference type="EMBL" id="JAQQPM010000006">
    <property type="protein sequence ID" value="KAK2072559.1"/>
    <property type="molecule type" value="Genomic_DNA"/>
</dbReference>
<evidence type="ECO:0000313" key="1">
    <source>
        <dbReference type="EMBL" id="KAK2072559.1"/>
    </source>
</evidence>
<evidence type="ECO:0000313" key="2">
    <source>
        <dbReference type="Proteomes" id="UP001217918"/>
    </source>
</evidence>
<dbReference type="InterPro" id="IPR036526">
    <property type="entry name" value="C-N_Hydrolase_sf"/>
</dbReference>
<keyword evidence="2" id="KW-1185">Reference proteome</keyword>
<accession>A0AAD9I788</accession>
<comment type="caution">
    <text evidence="1">The sequence shown here is derived from an EMBL/GenBank/DDBJ whole genome shotgun (WGS) entry which is preliminary data.</text>
</comment>
<sequence>MADQSSQRSPHVDPIGCVNKYPYRLEAPWHAFEFAFHILEVEANVVIVSMAWVSREERSSFTRTPEEPDMETLTYWVQRLEPVIRAERENEMIVVFCNRCGVEDDAVYSGTSAVLGIRGGEVSVYGLLGRGVQEMLVVDTGDAPFAKLLNRPEPVESAPPATASPVKSRGTFVFHVARNSPVIFA</sequence>
<dbReference type="SUPFAM" id="SSF56317">
    <property type="entry name" value="Carbon-nitrogen hydrolase"/>
    <property type="match status" value="1"/>
</dbReference>
<dbReference type="GO" id="GO:0008418">
    <property type="term" value="F:protein-N-terminal asparagine amidohydrolase activity"/>
    <property type="evidence" value="ECO:0007669"/>
    <property type="project" value="InterPro"/>
</dbReference>
<dbReference type="PANTHER" id="PTHR11750">
    <property type="entry name" value="PROTEIN N-TERMINAL AMIDASE"/>
    <property type="match status" value="1"/>
</dbReference>
<dbReference type="GO" id="GO:0070773">
    <property type="term" value="F:protein-N-terminal glutamine amidohydrolase activity"/>
    <property type="evidence" value="ECO:0007669"/>
    <property type="project" value="InterPro"/>
</dbReference>
<dbReference type="Proteomes" id="UP001217918">
    <property type="component" value="Unassembled WGS sequence"/>
</dbReference>
<reference evidence="1" key="1">
    <citation type="journal article" date="2023" name="Mol. Plant Microbe Interact.">
        <title>Elucidating the Obligate Nature and Biological Capacity of an Invasive Fungal Corn Pathogen.</title>
        <authorList>
            <person name="MacCready J.S."/>
            <person name="Roggenkamp E.M."/>
            <person name="Gdanetz K."/>
            <person name="Chilvers M.I."/>
        </authorList>
    </citation>
    <scope>NUCLEOTIDE SEQUENCE</scope>
    <source>
        <strain evidence="1">PM02</strain>
    </source>
</reference>
<organism evidence="1 2">
    <name type="scientific">Phyllachora maydis</name>
    <dbReference type="NCBI Taxonomy" id="1825666"/>
    <lineage>
        <taxon>Eukaryota</taxon>
        <taxon>Fungi</taxon>
        <taxon>Dikarya</taxon>
        <taxon>Ascomycota</taxon>
        <taxon>Pezizomycotina</taxon>
        <taxon>Sordariomycetes</taxon>
        <taxon>Sordariomycetidae</taxon>
        <taxon>Phyllachorales</taxon>
        <taxon>Phyllachoraceae</taxon>
        <taxon>Phyllachora</taxon>
    </lineage>
</organism>
<dbReference type="GO" id="GO:0030163">
    <property type="term" value="P:protein catabolic process"/>
    <property type="evidence" value="ECO:0007669"/>
    <property type="project" value="TreeGrafter"/>
</dbReference>
<dbReference type="Gene3D" id="3.60.110.10">
    <property type="entry name" value="Carbon-nitrogen hydrolase"/>
    <property type="match status" value="1"/>
</dbReference>
<protein>
    <submittedName>
        <fullName evidence="1">Uncharacterized protein</fullName>
    </submittedName>
</protein>
<proteinExistence type="predicted"/>
<dbReference type="PANTHER" id="PTHR11750:SF26">
    <property type="entry name" value="PROTEIN N-TERMINAL AMIDASE"/>
    <property type="match status" value="1"/>
</dbReference>
<name>A0AAD9I788_9PEZI</name>